<evidence type="ECO:0000313" key="8">
    <source>
        <dbReference type="Proteomes" id="UP000257109"/>
    </source>
</evidence>
<evidence type="ECO:0000256" key="5">
    <source>
        <dbReference type="SAM" id="MobiDB-lite"/>
    </source>
</evidence>
<keyword evidence="4" id="KW-0539">Nucleus</keyword>
<dbReference type="InterPro" id="IPR003441">
    <property type="entry name" value="NAC-dom"/>
</dbReference>
<dbReference type="FunFam" id="2.170.150.80:FF:000006">
    <property type="entry name" value="NAC domain-containing protein 100-like"/>
    <property type="match status" value="1"/>
</dbReference>
<evidence type="ECO:0000256" key="2">
    <source>
        <dbReference type="ARBA" id="ARBA00023125"/>
    </source>
</evidence>
<accession>A0A371FD53</accession>
<evidence type="ECO:0000256" key="4">
    <source>
        <dbReference type="ARBA" id="ARBA00023242"/>
    </source>
</evidence>
<keyword evidence="1" id="KW-0805">Transcription regulation</keyword>
<dbReference type="PANTHER" id="PTHR31744:SF104">
    <property type="entry name" value="NAC DOMAIN-CONTAINING PROTEIN 100"/>
    <property type="match status" value="1"/>
</dbReference>
<feature type="compositionally biased region" description="Basic and acidic residues" evidence="5">
    <location>
        <begin position="310"/>
        <end position="319"/>
    </location>
</feature>
<evidence type="ECO:0000256" key="1">
    <source>
        <dbReference type="ARBA" id="ARBA00023015"/>
    </source>
</evidence>
<dbReference type="PROSITE" id="PS51005">
    <property type="entry name" value="NAC"/>
    <property type="match status" value="1"/>
</dbReference>
<evidence type="ECO:0000313" key="7">
    <source>
        <dbReference type="EMBL" id="RDX76218.1"/>
    </source>
</evidence>
<comment type="caution">
    <text evidence="7">The sequence shown here is derived from an EMBL/GenBank/DDBJ whole genome shotgun (WGS) entry which is preliminary data.</text>
</comment>
<dbReference type="GO" id="GO:0000976">
    <property type="term" value="F:transcription cis-regulatory region binding"/>
    <property type="evidence" value="ECO:0007669"/>
    <property type="project" value="UniProtKB-ARBA"/>
</dbReference>
<dbReference type="AlphaFoldDB" id="A0A371FD53"/>
<reference evidence="7" key="1">
    <citation type="submission" date="2018-05" db="EMBL/GenBank/DDBJ databases">
        <title>Draft genome of Mucuna pruriens seed.</title>
        <authorList>
            <person name="Nnadi N.E."/>
            <person name="Vos R."/>
            <person name="Hasami M.H."/>
            <person name="Devisetty U.K."/>
            <person name="Aguiy J.C."/>
        </authorList>
    </citation>
    <scope>NUCLEOTIDE SEQUENCE [LARGE SCALE GENOMIC DNA]</scope>
    <source>
        <strain evidence="7">JCA_2017</strain>
    </source>
</reference>
<dbReference type="SUPFAM" id="SSF101941">
    <property type="entry name" value="NAC domain"/>
    <property type="match status" value="1"/>
</dbReference>
<dbReference type="OrthoDB" id="1424968at2759"/>
<gene>
    <name evidence="7" type="primary">NAC100</name>
    <name evidence="7" type="ORF">CR513_43812</name>
</gene>
<feature type="domain" description="NAC" evidence="6">
    <location>
        <begin position="16"/>
        <end position="166"/>
    </location>
</feature>
<feature type="region of interest" description="Disordered" evidence="5">
    <location>
        <begin position="310"/>
        <end position="337"/>
    </location>
</feature>
<evidence type="ECO:0000259" key="6">
    <source>
        <dbReference type="PROSITE" id="PS51005"/>
    </source>
</evidence>
<dbReference type="PANTHER" id="PTHR31744">
    <property type="entry name" value="PROTEIN CUP-SHAPED COTYLEDON 2-RELATED"/>
    <property type="match status" value="1"/>
</dbReference>
<proteinExistence type="predicted"/>
<organism evidence="7 8">
    <name type="scientific">Mucuna pruriens</name>
    <name type="common">Velvet bean</name>
    <name type="synonym">Dolichos pruriens</name>
    <dbReference type="NCBI Taxonomy" id="157652"/>
    <lineage>
        <taxon>Eukaryota</taxon>
        <taxon>Viridiplantae</taxon>
        <taxon>Streptophyta</taxon>
        <taxon>Embryophyta</taxon>
        <taxon>Tracheophyta</taxon>
        <taxon>Spermatophyta</taxon>
        <taxon>Magnoliopsida</taxon>
        <taxon>eudicotyledons</taxon>
        <taxon>Gunneridae</taxon>
        <taxon>Pentapetalae</taxon>
        <taxon>rosids</taxon>
        <taxon>fabids</taxon>
        <taxon>Fabales</taxon>
        <taxon>Fabaceae</taxon>
        <taxon>Papilionoideae</taxon>
        <taxon>50 kb inversion clade</taxon>
        <taxon>NPAAA clade</taxon>
        <taxon>indigoferoid/millettioid clade</taxon>
        <taxon>Phaseoleae</taxon>
        <taxon>Mucuna</taxon>
    </lineage>
</organism>
<dbReference type="EMBL" id="QJKJ01009588">
    <property type="protein sequence ID" value="RDX76218.1"/>
    <property type="molecule type" value="Genomic_DNA"/>
</dbReference>
<sequence>MENVPVVCKEDDQMDLPPGFRFHPTDEELISHYLYKKVIDPKFCARAIGEVDLNKSEPWDLPWKAKMGEKEWYFFCVRDRKYPTGLRTNRATEAGYWKATGKDKEIFRGKSLVGMKKTLVFYRGRAPKGEKSNWVMHEYRLEGKFSVHNLPKTAKNEWVICRVFQKSSAGKKTHISGIMRLDSFATELGSSALPPLSDSSPLNDSAYVPCFSNPIDLQRNQEGVLDSFTNSFYGVSSNSLDILPRMPPSASFYAQPAPNFTFPSSVYALQDNNILRALCENNGYKPERDMISVSQETGLTTETTSSNFDLARRPFDNRNHPSVSVAPLDLDGRGPRTASDTSLFSEVACSSCFSGLDQYSPANTETVTKTKSLIRNKSSENKEFSASGTSNILVLKMTRNKNPRRISDKATAIENQSIRSRSTWAYEE</sequence>
<keyword evidence="8" id="KW-1185">Reference proteome</keyword>
<dbReference type="Pfam" id="PF02365">
    <property type="entry name" value="NAM"/>
    <property type="match status" value="1"/>
</dbReference>
<keyword evidence="3" id="KW-0804">Transcription</keyword>
<dbReference type="Proteomes" id="UP000257109">
    <property type="component" value="Unassembled WGS sequence"/>
</dbReference>
<dbReference type="InterPro" id="IPR036093">
    <property type="entry name" value="NAC_dom_sf"/>
</dbReference>
<name>A0A371FD53_MUCPR</name>
<dbReference type="STRING" id="157652.A0A371FD53"/>
<evidence type="ECO:0000256" key="3">
    <source>
        <dbReference type="ARBA" id="ARBA00023163"/>
    </source>
</evidence>
<dbReference type="Gene3D" id="2.170.150.80">
    <property type="entry name" value="NAC domain"/>
    <property type="match status" value="1"/>
</dbReference>
<keyword evidence="2" id="KW-0238">DNA-binding</keyword>
<protein>
    <submittedName>
        <fullName evidence="7">NAC domain-containing protein 100</fullName>
    </submittedName>
</protein>
<dbReference type="GO" id="GO:0006355">
    <property type="term" value="P:regulation of DNA-templated transcription"/>
    <property type="evidence" value="ECO:0007669"/>
    <property type="project" value="InterPro"/>
</dbReference>